<dbReference type="GO" id="GO:0000155">
    <property type="term" value="F:phosphorelay sensor kinase activity"/>
    <property type="evidence" value="ECO:0007669"/>
    <property type="project" value="InterPro"/>
</dbReference>
<dbReference type="Pfam" id="PF02518">
    <property type="entry name" value="HATPase_c"/>
    <property type="match status" value="1"/>
</dbReference>
<dbReference type="Gene3D" id="1.10.287.130">
    <property type="match status" value="1"/>
</dbReference>
<dbReference type="InterPro" id="IPR052162">
    <property type="entry name" value="Sensor_kinase/Photoreceptor"/>
</dbReference>
<keyword evidence="5 7" id="KW-0418">Kinase</keyword>
<dbReference type="AlphaFoldDB" id="A0A401U6J5"/>
<dbReference type="Proteomes" id="UP000288227">
    <property type="component" value="Unassembled WGS sequence"/>
</dbReference>
<proteinExistence type="predicted"/>
<dbReference type="InterPro" id="IPR035965">
    <property type="entry name" value="PAS-like_dom_sf"/>
</dbReference>
<dbReference type="InterPro" id="IPR003594">
    <property type="entry name" value="HATPase_dom"/>
</dbReference>
<gene>
    <name evidence="7" type="ORF">SanaruYs_07200</name>
</gene>
<evidence type="ECO:0000256" key="2">
    <source>
        <dbReference type="ARBA" id="ARBA00012438"/>
    </source>
</evidence>
<keyword evidence="3" id="KW-0597">Phosphoprotein</keyword>
<dbReference type="InterPro" id="IPR005467">
    <property type="entry name" value="His_kinase_dom"/>
</dbReference>
<evidence type="ECO:0000313" key="7">
    <source>
        <dbReference type="EMBL" id="GCC50505.1"/>
    </source>
</evidence>
<dbReference type="Pfam" id="PF00512">
    <property type="entry name" value="HisKA"/>
    <property type="match status" value="1"/>
</dbReference>
<comment type="catalytic activity">
    <reaction evidence="1">
        <text>ATP + protein L-histidine = ADP + protein N-phospho-L-histidine.</text>
        <dbReference type="EC" id="2.7.13.3"/>
    </reaction>
</comment>
<dbReference type="OrthoDB" id="9816309at2"/>
<reference evidence="7 8" key="1">
    <citation type="submission" date="2018-11" db="EMBL/GenBank/DDBJ databases">
        <title>Chryseotalea sanarue gen. nov., sp., nov., a member of the family Cytophagaceae, isolated from a brackish lake in Hamamatsu Japan.</title>
        <authorList>
            <person name="Maejima Y."/>
            <person name="Iino T."/>
            <person name="Muraguchi Y."/>
            <person name="Fukuda K."/>
            <person name="Ohkuma M."/>
            <person name="Moriuchi R."/>
            <person name="Dohra H."/>
            <person name="Kimbara K."/>
            <person name="Shintani M."/>
        </authorList>
    </citation>
    <scope>NUCLEOTIDE SEQUENCE [LARGE SCALE GENOMIC DNA]</scope>
    <source>
        <strain evidence="7 8">Ys</strain>
    </source>
</reference>
<evidence type="ECO:0000313" key="8">
    <source>
        <dbReference type="Proteomes" id="UP000288227"/>
    </source>
</evidence>
<evidence type="ECO:0000256" key="4">
    <source>
        <dbReference type="ARBA" id="ARBA00022679"/>
    </source>
</evidence>
<dbReference type="InterPro" id="IPR036097">
    <property type="entry name" value="HisK_dim/P_sf"/>
</dbReference>
<comment type="caution">
    <text evidence="7">The sequence shown here is derived from an EMBL/GenBank/DDBJ whole genome shotgun (WGS) entry which is preliminary data.</text>
</comment>
<keyword evidence="4" id="KW-0808">Transferase</keyword>
<dbReference type="SMART" id="SM00387">
    <property type="entry name" value="HATPase_c"/>
    <property type="match status" value="1"/>
</dbReference>
<dbReference type="PANTHER" id="PTHR43304:SF1">
    <property type="entry name" value="PAC DOMAIN-CONTAINING PROTEIN"/>
    <property type="match status" value="1"/>
</dbReference>
<dbReference type="EC" id="2.7.13.3" evidence="2"/>
<dbReference type="SUPFAM" id="SSF55785">
    <property type="entry name" value="PYP-like sensor domain (PAS domain)"/>
    <property type="match status" value="1"/>
</dbReference>
<protein>
    <recommendedName>
        <fullName evidence="2">histidine kinase</fullName>
        <ecNumber evidence="2">2.7.13.3</ecNumber>
    </recommendedName>
</protein>
<evidence type="ECO:0000256" key="3">
    <source>
        <dbReference type="ARBA" id="ARBA00022553"/>
    </source>
</evidence>
<sequence>MDKEEVIEKKEIKELLELNEELENYFRNTIIPQLFIDANLVLRKFSPPANMHFKLTKEDIGKSTHDIPSLANLPGLIDSIKEVISSNEDIEKEIQTNDKRWFQMNLLPYIIRKQNITNGAVITFVDITERIVDKQVIEKINADHETFIYSVSHDFRGPLTNLVLLIDLLKAAINKKDKEETKLLLETMYRSAQSMVTIINELTDLAKNGIDPQDKPEEVSIEQILESVKFTLKNQIFQSHAKITTNFEVKTLLFSRKNLRSIMYNLLSNAIKFTAEEKTPEICIRTDKLEEYTLLSVEDNGVGIEPEKQKDIFAIFERLKPHIEGTGVGLFIVDKMVKNQGGRIEVNSKLGEGTTFTIYLKNEY</sequence>
<name>A0A401U6J5_9BACT</name>
<dbReference type="InterPro" id="IPR036890">
    <property type="entry name" value="HATPase_C_sf"/>
</dbReference>
<dbReference type="InterPro" id="IPR003661">
    <property type="entry name" value="HisK_dim/P_dom"/>
</dbReference>
<dbReference type="PANTHER" id="PTHR43304">
    <property type="entry name" value="PHYTOCHROME-LIKE PROTEIN CPH1"/>
    <property type="match status" value="1"/>
</dbReference>
<dbReference type="SMART" id="SM00388">
    <property type="entry name" value="HisKA"/>
    <property type="match status" value="1"/>
</dbReference>
<dbReference type="SUPFAM" id="SSF55874">
    <property type="entry name" value="ATPase domain of HSP90 chaperone/DNA topoisomerase II/histidine kinase"/>
    <property type="match status" value="1"/>
</dbReference>
<dbReference type="CDD" id="cd00082">
    <property type="entry name" value="HisKA"/>
    <property type="match status" value="1"/>
</dbReference>
<dbReference type="Pfam" id="PF13596">
    <property type="entry name" value="PAS_10"/>
    <property type="match status" value="1"/>
</dbReference>
<dbReference type="InterPro" id="IPR004358">
    <property type="entry name" value="Sig_transdc_His_kin-like_C"/>
</dbReference>
<dbReference type="RefSeq" id="WP_127121132.1">
    <property type="nucleotide sequence ID" value="NZ_BHXQ01000001.1"/>
</dbReference>
<dbReference type="SUPFAM" id="SSF47384">
    <property type="entry name" value="Homodimeric domain of signal transducing histidine kinase"/>
    <property type="match status" value="1"/>
</dbReference>
<organism evidence="7 8">
    <name type="scientific">Chryseotalea sanaruensis</name>
    <dbReference type="NCBI Taxonomy" id="2482724"/>
    <lineage>
        <taxon>Bacteria</taxon>
        <taxon>Pseudomonadati</taxon>
        <taxon>Bacteroidota</taxon>
        <taxon>Cytophagia</taxon>
        <taxon>Cytophagales</taxon>
        <taxon>Chryseotaleaceae</taxon>
        <taxon>Chryseotalea</taxon>
    </lineage>
</organism>
<evidence type="ECO:0000256" key="1">
    <source>
        <dbReference type="ARBA" id="ARBA00000085"/>
    </source>
</evidence>
<keyword evidence="8" id="KW-1185">Reference proteome</keyword>
<evidence type="ECO:0000259" key="6">
    <source>
        <dbReference type="PROSITE" id="PS50109"/>
    </source>
</evidence>
<dbReference type="PRINTS" id="PR00344">
    <property type="entry name" value="BCTRLSENSOR"/>
</dbReference>
<feature type="domain" description="Histidine kinase" evidence="6">
    <location>
        <begin position="150"/>
        <end position="364"/>
    </location>
</feature>
<dbReference type="EMBL" id="BHXQ01000001">
    <property type="protein sequence ID" value="GCC50505.1"/>
    <property type="molecule type" value="Genomic_DNA"/>
</dbReference>
<dbReference type="PROSITE" id="PS50109">
    <property type="entry name" value="HIS_KIN"/>
    <property type="match status" value="1"/>
</dbReference>
<dbReference type="Gene3D" id="3.30.450.20">
    <property type="entry name" value="PAS domain"/>
    <property type="match status" value="1"/>
</dbReference>
<dbReference type="Gene3D" id="3.30.565.10">
    <property type="entry name" value="Histidine kinase-like ATPase, C-terminal domain"/>
    <property type="match status" value="1"/>
</dbReference>
<accession>A0A401U6J5</accession>
<evidence type="ECO:0000256" key="5">
    <source>
        <dbReference type="ARBA" id="ARBA00022777"/>
    </source>
</evidence>